<dbReference type="NCBIfam" id="NF033625">
    <property type="entry name" value="HpxZ"/>
    <property type="match status" value="1"/>
</dbReference>
<accession>A0A6N6VMZ7</accession>
<evidence type="ECO:0000313" key="1">
    <source>
        <dbReference type="EMBL" id="KAB7741745.1"/>
    </source>
</evidence>
<dbReference type="InterPro" id="IPR032710">
    <property type="entry name" value="NTF2-like_dom_sf"/>
</dbReference>
<dbReference type="EMBL" id="WESC01000003">
    <property type="protein sequence ID" value="KAB7741745.1"/>
    <property type="molecule type" value="Genomic_DNA"/>
</dbReference>
<dbReference type="InterPro" id="IPR024507">
    <property type="entry name" value="AtzH-like"/>
</dbReference>
<dbReference type="AlphaFoldDB" id="A0A6N6VMZ7"/>
<reference evidence="1 2" key="1">
    <citation type="submission" date="2019-09" db="EMBL/GenBank/DDBJ databases">
        <title>Parvibaculum sedimenti sp. nov., isolated from sediment.</title>
        <authorList>
            <person name="Wang Y."/>
        </authorList>
    </citation>
    <scope>NUCLEOTIDE SEQUENCE [LARGE SCALE GENOMIC DNA]</scope>
    <source>
        <strain evidence="1 2">HXT-9</strain>
    </source>
</reference>
<evidence type="ECO:0000313" key="2">
    <source>
        <dbReference type="Proteomes" id="UP000468901"/>
    </source>
</evidence>
<comment type="caution">
    <text evidence="1">The sequence shown here is derived from an EMBL/GenBank/DDBJ whole genome shotgun (WGS) entry which is preliminary data.</text>
</comment>
<keyword evidence="2" id="KW-1185">Reference proteome</keyword>
<gene>
    <name evidence="1" type="primary">hpxZ</name>
    <name evidence="1" type="ORF">F2P47_04905</name>
</gene>
<sequence>MSISLGTEDGFDEPIDDEDVVAEVHAVFDHYEKALMENDVDVLDELFWQDPRTIRYGAGENLYGFEEIAAFRAGRNPAKIARKLLRVEISTYGRNFATANCEYQRLDDGKCGRQSQTWLRLPEGWRVISAHVSFLPEAKPAS</sequence>
<dbReference type="SUPFAM" id="SSF54427">
    <property type="entry name" value="NTF2-like"/>
    <property type="match status" value="1"/>
</dbReference>
<dbReference type="Proteomes" id="UP000468901">
    <property type="component" value="Unassembled WGS sequence"/>
</dbReference>
<dbReference type="RefSeq" id="WP_152215048.1">
    <property type="nucleotide sequence ID" value="NZ_WESC01000003.1"/>
</dbReference>
<protein>
    <submittedName>
        <fullName evidence="1">Oxalurate catabolism protein HpxZ</fullName>
    </submittedName>
</protein>
<organism evidence="1 2">
    <name type="scientific">Parvibaculum sedimenti</name>
    <dbReference type="NCBI Taxonomy" id="2608632"/>
    <lineage>
        <taxon>Bacteria</taxon>
        <taxon>Pseudomonadati</taxon>
        <taxon>Pseudomonadota</taxon>
        <taxon>Alphaproteobacteria</taxon>
        <taxon>Hyphomicrobiales</taxon>
        <taxon>Parvibaculaceae</taxon>
        <taxon>Parvibaculum</taxon>
    </lineage>
</organism>
<proteinExistence type="predicted"/>
<dbReference type="Pfam" id="PF11533">
    <property type="entry name" value="AtzH-like"/>
    <property type="match status" value="1"/>
</dbReference>
<dbReference type="Gene3D" id="3.10.450.50">
    <property type="match status" value="1"/>
</dbReference>
<name>A0A6N6VMZ7_9HYPH</name>